<accession>A0A5C6F802</accession>
<dbReference type="InterPro" id="IPR013517">
    <property type="entry name" value="FG-GAP"/>
</dbReference>
<keyword evidence="5" id="KW-1185">Reference proteome</keyword>
<organism evidence="4 5">
    <name type="scientific">Rubripirellula reticaptiva</name>
    <dbReference type="NCBI Taxonomy" id="2528013"/>
    <lineage>
        <taxon>Bacteria</taxon>
        <taxon>Pseudomonadati</taxon>
        <taxon>Planctomycetota</taxon>
        <taxon>Planctomycetia</taxon>
        <taxon>Pirellulales</taxon>
        <taxon>Pirellulaceae</taxon>
        <taxon>Rubripirellula</taxon>
    </lineage>
</organism>
<evidence type="ECO:0000259" key="3">
    <source>
        <dbReference type="Pfam" id="PF07593"/>
    </source>
</evidence>
<feature type="domain" description="ASPIC/UnbV" evidence="3">
    <location>
        <begin position="925"/>
        <end position="987"/>
    </location>
</feature>
<name>A0A5C6F802_9BACT</name>
<comment type="caution">
    <text evidence="4">The sequence shown here is derived from an EMBL/GenBank/DDBJ whole genome shotgun (WGS) entry which is preliminary data.</text>
</comment>
<dbReference type="Pfam" id="PF07593">
    <property type="entry name" value="UnbV_ASPIC"/>
    <property type="match status" value="1"/>
</dbReference>
<dbReference type="Pfam" id="PF13517">
    <property type="entry name" value="FG-GAP_3"/>
    <property type="match status" value="2"/>
</dbReference>
<reference evidence="4 5" key="1">
    <citation type="submission" date="2019-02" db="EMBL/GenBank/DDBJ databases">
        <title>Deep-cultivation of Planctomycetes and their phenomic and genomic characterization uncovers novel biology.</title>
        <authorList>
            <person name="Wiegand S."/>
            <person name="Jogler M."/>
            <person name="Boedeker C."/>
            <person name="Pinto D."/>
            <person name="Vollmers J."/>
            <person name="Rivas-Marin E."/>
            <person name="Kohn T."/>
            <person name="Peeters S.H."/>
            <person name="Heuer A."/>
            <person name="Rast P."/>
            <person name="Oberbeckmann S."/>
            <person name="Bunk B."/>
            <person name="Jeske O."/>
            <person name="Meyerdierks A."/>
            <person name="Storesund J.E."/>
            <person name="Kallscheuer N."/>
            <person name="Luecker S."/>
            <person name="Lage O.M."/>
            <person name="Pohl T."/>
            <person name="Merkel B.J."/>
            <person name="Hornburger P."/>
            <person name="Mueller R.-W."/>
            <person name="Bruemmer F."/>
            <person name="Labrenz M."/>
            <person name="Spormann A.M."/>
            <person name="Op Den Camp H."/>
            <person name="Overmann J."/>
            <person name="Amann R."/>
            <person name="Jetten M.S.M."/>
            <person name="Mascher T."/>
            <person name="Medema M.H."/>
            <person name="Devos D.P."/>
            <person name="Kaster A.-K."/>
            <person name="Ovreas L."/>
            <person name="Rohde M."/>
            <person name="Galperin M.Y."/>
            <person name="Jogler C."/>
        </authorList>
    </citation>
    <scope>NUCLEOTIDE SEQUENCE [LARGE SCALE GENOMIC DNA]</scope>
    <source>
        <strain evidence="4 5">Poly59</strain>
    </source>
</reference>
<keyword evidence="1 2" id="KW-0732">Signal</keyword>
<dbReference type="SUPFAM" id="SSF69318">
    <property type="entry name" value="Integrin alpha N-terminal domain"/>
    <property type="match status" value="1"/>
</dbReference>
<dbReference type="EMBL" id="SJPX01000001">
    <property type="protein sequence ID" value="TWU57863.1"/>
    <property type="molecule type" value="Genomic_DNA"/>
</dbReference>
<dbReference type="Gene3D" id="2.130.10.130">
    <property type="entry name" value="Integrin alpha, N-terminal"/>
    <property type="match status" value="2"/>
</dbReference>
<dbReference type="AlphaFoldDB" id="A0A5C6F802"/>
<sequence length="1021" mass="113022" precursor="true">MRILAFTNAALLVLAAIAASSSGCSRASTNDRIIDGELATDKPPAVLTPNDRFKQAGQAAAKGDWESAESLLREHLLTQPTDTQLHFQLAAIAEQQNENDRAINLLQFVVEANPQTEITIYDRLARLMLTQARAIDTVQLYEQLTQRHPTVVEQRFALAGFASMLGLEKTVMDQLKWLAQHNQGEDEGLAVLAQPAQVEPDPEMCRKLLDRNPNDLRPHYGLAKMDAMNQRWDAVVDRLTPVVKKHPEFLEASALYGRGLAEASQSLDLQLENLERWAADVPDGIEEMPDYWLAAGVWADRQGNHESAARAFYEAAKHEDANNGETLNRLARSLRQVDRDAEAGRIEQRNQRLTQLHEATKTLYERETRSQTWAFNIADAMTSLGRPWEAEAWARLAMTLPDDHVPDAPARYLTIRKQLKPTTPWQSAAMIDELKDSLADLPHIDWSRADKDSRRIETKHQGNIRFSDAAKSCGLIHTMTFHSDFDNRGFSIFQGNGGGGAIIDFDLDGWPDIALANLNGWPMKDDSGTDRLFRNRNGHFDEVTGAAGFIDHGFSQGISSCDYNADGFPDLSVANIGRNRLFRNQGDGTWVDVTDQVRLSGERWTSSVAIADFDGDGFADIFETNYCAGQRPYEKECSSRTTGRLTSCTPLDFDAEADRVWAGRSDGTFEDKTSTWMANNDPNPGRGLGVLAANLDGLPGLEIFVANDMSANHLWSSSRDPGEFVMNEIATARGVALSGRSLSQASMGIAQGDPDHDGDLDLFVTHFFDDHNTFYEQISSGVWADRTHRVELAEPSMKQLGFGTQMVDFDNDGNLELFVANGHVGDLGRDDTPFQMPAQVFRLRTDLRWKILDRSKLGDYFTQDHVGRAVATLDANRDGLNDLLITQLIEPVALLINETHSTHDGASVGQSVGMTLIATQSHPDAVGATVHATIDDRMHNAQVTAGDGYMCSNQHRLPIGLAGASDITELTIDWPSGNRQTYREIAGGADYLFVEGQDEPFQLFEHVPHSPPVTQETITPE</sequence>
<evidence type="ECO:0000313" key="5">
    <source>
        <dbReference type="Proteomes" id="UP000317977"/>
    </source>
</evidence>
<dbReference type="Gene3D" id="1.25.40.10">
    <property type="entry name" value="Tetratricopeptide repeat domain"/>
    <property type="match status" value="1"/>
</dbReference>
<dbReference type="OrthoDB" id="5287961at2"/>
<dbReference type="RefSeq" id="WP_146532683.1">
    <property type="nucleotide sequence ID" value="NZ_SJPX01000001.1"/>
</dbReference>
<dbReference type="PANTHER" id="PTHR16026">
    <property type="entry name" value="CARTILAGE ACIDIC PROTEIN 1"/>
    <property type="match status" value="1"/>
</dbReference>
<gene>
    <name evidence="4" type="ORF">Poly59_07720</name>
</gene>
<dbReference type="InterPro" id="IPR011990">
    <property type="entry name" value="TPR-like_helical_dom_sf"/>
</dbReference>
<proteinExistence type="predicted"/>
<dbReference type="Proteomes" id="UP000317977">
    <property type="component" value="Unassembled WGS sequence"/>
</dbReference>
<dbReference type="PROSITE" id="PS51257">
    <property type="entry name" value="PROKAR_LIPOPROTEIN"/>
    <property type="match status" value="1"/>
</dbReference>
<dbReference type="PANTHER" id="PTHR16026:SF0">
    <property type="entry name" value="CARTILAGE ACIDIC PROTEIN 1"/>
    <property type="match status" value="1"/>
</dbReference>
<dbReference type="InterPro" id="IPR011519">
    <property type="entry name" value="UnbV_ASPIC"/>
</dbReference>
<dbReference type="SUPFAM" id="SSF48452">
    <property type="entry name" value="TPR-like"/>
    <property type="match status" value="1"/>
</dbReference>
<dbReference type="InterPro" id="IPR028994">
    <property type="entry name" value="Integrin_alpha_N"/>
</dbReference>
<feature type="signal peptide" evidence="2">
    <location>
        <begin position="1"/>
        <end position="27"/>
    </location>
</feature>
<dbReference type="InterPro" id="IPR027039">
    <property type="entry name" value="Crtac1"/>
</dbReference>
<evidence type="ECO:0000256" key="1">
    <source>
        <dbReference type="ARBA" id="ARBA00022729"/>
    </source>
</evidence>
<protein>
    <submittedName>
        <fullName evidence="4">ASPIC and UnbV</fullName>
    </submittedName>
</protein>
<evidence type="ECO:0000256" key="2">
    <source>
        <dbReference type="SAM" id="SignalP"/>
    </source>
</evidence>
<evidence type="ECO:0000313" key="4">
    <source>
        <dbReference type="EMBL" id="TWU57863.1"/>
    </source>
</evidence>
<feature type="chain" id="PRO_5023074035" evidence="2">
    <location>
        <begin position="28"/>
        <end position="1021"/>
    </location>
</feature>